<evidence type="ECO:0000259" key="3">
    <source>
        <dbReference type="PROSITE" id="PS50879"/>
    </source>
</evidence>
<feature type="domain" description="RNase H type-1" evidence="3">
    <location>
        <begin position="1274"/>
        <end position="1420"/>
    </location>
</feature>
<dbReference type="Proteomes" id="UP000000560">
    <property type="component" value="Chromosome III"/>
</dbReference>
<dbReference type="CDD" id="cd01650">
    <property type="entry name" value="RT_nLTR_like"/>
    <property type="match status" value="1"/>
</dbReference>
<dbReference type="InterPro" id="IPR005135">
    <property type="entry name" value="Endo/exonuclease/phosphatase"/>
</dbReference>
<dbReference type="KEGG" id="ani:ANIA_08648"/>
<dbReference type="InterPro" id="IPR036691">
    <property type="entry name" value="Endo/exonu/phosph_ase_sf"/>
</dbReference>
<dbReference type="GeneID" id="2868510"/>
<dbReference type="CDD" id="cd09276">
    <property type="entry name" value="Rnase_HI_RT_non_LTR"/>
    <property type="match status" value="1"/>
</dbReference>
<dbReference type="Pfam" id="PF00078">
    <property type="entry name" value="RVT_1"/>
    <property type="match status" value="1"/>
</dbReference>
<dbReference type="PROSITE" id="PS50879">
    <property type="entry name" value="RNASE_H_1"/>
    <property type="match status" value="1"/>
</dbReference>
<dbReference type="InterPro" id="IPR043502">
    <property type="entry name" value="DNA/RNA_pol_sf"/>
</dbReference>
<dbReference type="RefSeq" id="XP_681917.1">
    <property type="nucleotide sequence ID" value="XM_676825.1"/>
</dbReference>
<feature type="region of interest" description="Disordered" evidence="1">
    <location>
        <begin position="1"/>
        <end position="58"/>
    </location>
</feature>
<organism evidence="4 5">
    <name type="scientific">Emericella nidulans (strain FGSC A4 / ATCC 38163 / CBS 112.46 / NRRL 194 / M139)</name>
    <name type="common">Aspergillus nidulans</name>
    <dbReference type="NCBI Taxonomy" id="227321"/>
    <lineage>
        <taxon>Eukaryota</taxon>
        <taxon>Fungi</taxon>
        <taxon>Dikarya</taxon>
        <taxon>Ascomycota</taxon>
        <taxon>Pezizomycotina</taxon>
        <taxon>Eurotiomycetes</taxon>
        <taxon>Eurotiomycetidae</taxon>
        <taxon>Eurotiales</taxon>
        <taxon>Aspergillaceae</taxon>
        <taxon>Aspergillus</taxon>
        <taxon>Aspergillus subgen. Nidulantes</taxon>
    </lineage>
</organism>
<dbReference type="InParanoid" id="Q5AST2"/>
<dbReference type="PANTHER" id="PTHR33481:SF1">
    <property type="entry name" value="ENDONUCLEASE_EXONUCLEASE_PHOSPHATASE DOMAIN-CONTAINING PROTEIN-RELATED"/>
    <property type="match status" value="1"/>
</dbReference>
<dbReference type="GO" id="GO:0004523">
    <property type="term" value="F:RNA-DNA hybrid ribonuclease activity"/>
    <property type="evidence" value="ECO:0007669"/>
    <property type="project" value="InterPro"/>
</dbReference>
<reference evidence="5" key="1">
    <citation type="journal article" date="2005" name="Nature">
        <title>Sequencing of Aspergillus nidulans and comparative analysis with A. fumigatus and A. oryzae.</title>
        <authorList>
            <person name="Galagan J.E."/>
            <person name="Calvo S.E."/>
            <person name="Cuomo C."/>
            <person name="Ma L.J."/>
            <person name="Wortman J.R."/>
            <person name="Batzoglou S."/>
            <person name="Lee S.I."/>
            <person name="Basturkmen M."/>
            <person name="Spevak C.C."/>
            <person name="Clutterbuck J."/>
            <person name="Kapitonov V."/>
            <person name="Jurka J."/>
            <person name="Scazzocchio C."/>
            <person name="Farman M."/>
            <person name="Butler J."/>
            <person name="Purcell S."/>
            <person name="Harris S."/>
            <person name="Braus G.H."/>
            <person name="Draht O."/>
            <person name="Busch S."/>
            <person name="D'Enfert C."/>
            <person name="Bouchier C."/>
            <person name="Goldman G.H."/>
            <person name="Bell-Pedersen D."/>
            <person name="Griffiths-Jones S."/>
            <person name="Doonan J.H."/>
            <person name="Yu J."/>
            <person name="Vienken K."/>
            <person name="Pain A."/>
            <person name="Freitag M."/>
            <person name="Selker E.U."/>
            <person name="Archer D.B."/>
            <person name="Penalva M.A."/>
            <person name="Oakley B.R."/>
            <person name="Momany M."/>
            <person name="Tanaka T."/>
            <person name="Kumagai T."/>
            <person name="Asai K."/>
            <person name="Machida M."/>
            <person name="Nierman W.C."/>
            <person name="Denning D.W."/>
            <person name="Caddick M."/>
            <person name="Hynes M."/>
            <person name="Paoletti M."/>
            <person name="Fischer R."/>
            <person name="Miller B."/>
            <person name="Dyer P."/>
            <person name="Sachs M.S."/>
            <person name="Osmani S.A."/>
            <person name="Birren B.W."/>
        </authorList>
    </citation>
    <scope>NUCLEOTIDE SEQUENCE [LARGE SCALE GENOMIC DNA]</scope>
    <source>
        <strain evidence="5">FGSC A4 / ATCC 38163 / CBS 112.46 / NRRL 194 / M139</strain>
    </source>
</reference>
<dbReference type="eggNOG" id="KOG1075">
    <property type="taxonomic scope" value="Eukaryota"/>
</dbReference>
<dbReference type="Gene3D" id="3.60.10.10">
    <property type="entry name" value="Endonuclease/exonuclease/phosphatase"/>
    <property type="match status" value="1"/>
</dbReference>
<dbReference type="InterPro" id="IPR002156">
    <property type="entry name" value="RNaseH_domain"/>
</dbReference>
<dbReference type="VEuPathDB" id="FungiDB:AN8648"/>
<proteinExistence type="predicted"/>
<dbReference type="GO" id="GO:0003676">
    <property type="term" value="F:nucleic acid binding"/>
    <property type="evidence" value="ECO:0007669"/>
    <property type="project" value="InterPro"/>
</dbReference>
<dbReference type="SUPFAM" id="SSF56672">
    <property type="entry name" value="DNA/RNA polymerases"/>
    <property type="match status" value="1"/>
</dbReference>
<dbReference type="SUPFAM" id="SSF56219">
    <property type="entry name" value="DNase I-like"/>
    <property type="match status" value="1"/>
</dbReference>
<sequence length="1581" mass="174387">MEVDDSPPGGARPGTPLLGENSEPPSGPTTPTPLPRNSLKRRALFSPQKTPTAAPVPVSHLPQAPSICEQVSMVADDQLVLLNDWKLAMTSLAKALDLTVSSLQGRPRDLARGLAARFVSLAKQDSPQQIPLMTAAAPPQPSRQMEQPNQPPTPEACEGPLKRRTSQPTTWASLTAPRAGQGNWQTIAPEHRTQAKQPAQRKLKQPNKTDHRIFLRLPASSSLRAIGPHGIRVTLAGKVPDGIAQVQVISTGYAITTTEQGKVFLLSEKAASLAGDGYFEIPTEYHQVIVPRIPKQLWSLDGWIDTTITDISNEAERITGIKPLMAKLSKHPVERDSITAVIAFPKRLQHPLQLFGLSGLSRPTRPKQRPLQCTRCHRFHDTRACRSSERCISCGSSKQEHNCRRGGAAHDLLLSFEADIILVQEPWTNTAKHLTKTHPRYQLFSPPTRWTARPRTLTYVRRDLPAHSLPEPISPDITTIYTAGLTIINVYRPPNDPVAPAGAGSTPSTLSTLLGYAPPENTILAGDFNTRHPFWQPDTESHAVTPGATGLLDWLDAHELELRLEPGTPTRGPNTLDLVFSNLPLRALVEDHLKTPSDHATIGIILEQEEPPPIYKLGSTNWEKARALASPPDPTLPIDLLAKQLVQTSQLAIQGASRYNTRRLPRTPWWTPELTDILHQTRQQQNPDYKQLRKAIVRAKAEYWKQRIEQATAPIDAFKLAKWIQHPDQLAAPPLNIQGAQVTTPQGKADAFLNHLLEKGALLPNQTEEGPPNKPLGSLHLPTKEHCWAALCAPPPSAPGEDGLATTAWRELWPVLGDTITQLYYRCMEEGCFPLSLKSAKVIMLPKPGKRGYTQLNAWRPISLLSTLGKGLERLLAQQIAVRAIQADVLAPCHFGALPGRSAIDLVQVLVHRVEEAFQQGKDASLLLLDVKGAFDAVIHQRLLSHLRLQGWHKGLLQLLKDWLTGRSVSVHIKEGTATAPIKGGLPQGSPLSPILFLLYAARIVSTLEGSFCYADDMGILLTGNTLEESSQQLVEAYKQITALGTETGLPFSIEKTEIQHFSRKQQQHLPTVTLPGIGEITPSLYTRWLGVLLDTKLTFKAHINLVFSRGKRLAQHLKRLSNTQRGCPVASMRAAVIQCVLPTALYGAEVFYTGKRQKGVVNSLLSLFRTAALAIIPAYKTTPTAALLREADLPDPEALLNSILRRAAVRYMSLDTKHPIAQIAAETTAGRPKTRLKRILQLLLSPLPERAIIELPLPPLCMLPTDNKGYSPAPLQISVYSDGSRTSQGAGYGYAIYFGPILVSKGHGPAGPRTEVYDAEIMGAVEGLRAALGQPCVGYSTQLVILLDNLAAASLLASYRPTPHRHGLSETFSQLAAQWMESPSILTMQRKPLQVRWIPGHSGIAGNELADKLAKLGSSIYSPDIPPSPAYLRREAKQWLRTETYTAYANKAPETYKALNIRPHTKESRSREHKLPRWVLGRLVAARTGHGDFTAYHQRFDHTDYLESCTCGKAKTPVHFFFCPYTRKRWKDRWRCIKDGPSKTIDWLLSTAAGAEEFSRIVQESSFFKDICPNWARRSA</sequence>
<dbReference type="InterPro" id="IPR012337">
    <property type="entry name" value="RNaseH-like_sf"/>
</dbReference>
<dbReference type="PROSITE" id="PS50878">
    <property type="entry name" value="RT_POL"/>
    <property type="match status" value="1"/>
</dbReference>
<reference evidence="5" key="2">
    <citation type="journal article" date="2009" name="Fungal Genet. Biol.">
        <title>The 2008 update of the Aspergillus nidulans genome annotation: a community effort.</title>
        <authorList>
            <person name="Wortman J.R."/>
            <person name="Gilsenan J.M."/>
            <person name="Joardar V."/>
            <person name="Deegan J."/>
            <person name="Clutterbuck J."/>
            <person name="Andersen M.R."/>
            <person name="Archer D."/>
            <person name="Bencina M."/>
            <person name="Braus G."/>
            <person name="Coutinho P."/>
            <person name="von Dohren H."/>
            <person name="Doonan J."/>
            <person name="Driessen A.J."/>
            <person name="Durek P."/>
            <person name="Espeso E."/>
            <person name="Fekete E."/>
            <person name="Flipphi M."/>
            <person name="Estrada C.G."/>
            <person name="Geysens S."/>
            <person name="Goldman G."/>
            <person name="de Groot P.W."/>
            <person name="Hansen K."/>
            <person name="Harris S.D."/>
            <person name="Heinekamp T."/>
            <person name="Helmstaedt K."/>
            <person name="Henrissat B."/>
            <person name="Hofmann G."/>
            <person name="Homan T."/>
            <person name="Horio T."/>
            <person name="Horiuchi H."/>
            <person name="James S."/>
            <person name="Jones M."/>
            <person name="Karaffa L."/>
            <person name="Karanyi Z."/>
            <person name="Kato M."/>
            <person name="Keller N."/>
            <person name="Kelly D.E."/>
            <person name="Kiel J.A."/>
            <person name="Kim J.M."/>
            <person name="van der Klei I.J."/>
            <person name="Klis F.M."/>
            <person name="Kovalchuk A."/>
            <person name="Krasevec N."/>
            <person name="Kubicek C.P."/>
            <person name="Liu B."/>
            <person name="Maccabe A."/>
            <person name="Meyer V."/>
            <person name="Mirabito P."/>
            <person name="Miskei M."/>
            <person name="Mos M."/>
            <person name="Mullins J."/>
            <person name="Nelson D.R."/>
            <person name="Nielsen J."/>
            <person name="Oakley B.R."/>
            <person name="Osmani S.A."/>
            <person name="Pakula T."/>
            <person name="Paszewski A."/>
            <person name="Paulsen I."/>
            <person name="Pilsyk S."/>
            <person name="Pocsi I."/>
            <person name="Punt P.J."/>
            <person name="Ram A.F."/>
            <person name="Ren Q."/>
            <person name="Robellet X."/>
            <person name="Robson G."/>
            <person name="Seiboth B."/>
            <person name="van Solingen P."/>
            <person name="Specht T."/>
            <person name="Sun J."/>
            <person name="Taheri-Talesh N."/>
            <person name="Takeshita N."/>
            <person name="Ussery D."/>
            <person name="vanKuyk P.A."/>
            <person name="Visser H."/>
            <person name="van de Vondervoort P.J."/>
            <person name="de Vries R.P."/>
            <person name="Walton J."/>
            <person name="Xiang X."/>
            <person name="Xiong Y."/>
            <person name="Zeng A.P."/>
            <person name="Brandt B.W."/>
            <person name="Cornell M.J."/>
            <person name="van den Hondel C.A."/>
            <person name="Visser J."/>
            <person name="Oliver S.G."/>
            <person name="Turner G."/>
        </authorList>
    </citation>
    <scope>GENOME REANNOTATION</scope>
    <source>
        <strain evidence="5">FGSC A4 / ATCC 38163 / CBS 112.46 / NRRL 194 / M139</strain>
    </source>
</reference>
<dbReference type="EMBL" id="BN001303">
    <property type="protein sequence ID" value="CBF78260.1"/>
    <property type="molecule type" value="Genomic_DNA"/>
</dbReference>
<dbReference type="OMA" id="MATSNIC"/>
<dbReference type="Pfam" id="PF00075">
    <property type="entry name" value="RNase_H"/>
    <property type="match status" value="1"/>
</dbReference>
<dbReference type="Pfam" id="PF14529">
    <property type="entry name" value="Exo_endo_phos_2"/>
    <property type="match status" value="1"/>
</dbReference>
<evidence type="ECO:0000256" key="1">
    <source>
        <dbReference type="SAM" id="MobiDB-lite"/>
    </source>
</evidence>
<dbReference type="InterPro" id="IPR000477">
    <property type="entry name" value="RT_dom"/>
</dbReference>
<evidence type="ECO:0000313" key="4">
    <source>
        <dbReference type="EMBL" id="CBF78260.1"/>
    </source>
</evidence>
<evidence type="ECO:0000259" key="2">
    <source>
        <dbReference type="PROSITE" id="PS50878"/>
    </source>
</evidence>
<dbReference type="FunFam" id="3.30.420.10:FF:000101">
    <property type="entry name" value="Uncharacterized protein"/>
    <property type="match status" value="1"/>
</dbReference>
<accession>Q5AST2</accession>
<accession>C8VAC0</accession>
<dbReference type="InterPro" id="IPR036397">
    <property type="entry name" value="RNaseH_sf"/>
</dbReference>
<feature type="compositionally biased region" description="Pro residues" evidence="1">
    <location>
        <begin position="25"/>
        <end position="34"/>
    </location>
</feature>
<dbReference type="PANTHER" id="PTHR33481">
    <property type="entry name" value="REVERSE TRANSCRIPTASE"/>
    <property type="match status" value="1"/>
</dbReference>
<protein>
    <recommendedName>
        <fullName evidence="6">Reverse transcriptase</fullName>
    </recommendedName>
</protein>
<name>Q5AST2_EMENI</name>
<dbReference type="OrthoDB" id="4501366at2759"/>
<keyword evidence="5" id="KW-1185">Reference proteome</keyword>
<evidence type="ECO:0008006" key="6">
    <source>
        <dbReference type="Google" id="ProtNLM"/>
    </source>
</evidence>
<gene>
    <name evidence="4" type="ORF">ANIA_08648</name>
</gene>
<dbReference type="HOGENOM" id="CLU_000680_23_0_1"/>
<feature type="domain" description="Reverse transcriptase" evidence="2">
    <location>
        <begin position="826"/>
        <end position="1094"/>
    </location>
</feature>
<dbReference type="STRING" id="227321.Q5AST2"/>
<feature type="region of interest" description="Disordered" evidence="1">
    <location>
        <begin position="134"/>
        <end position="165"/>
    </location>
</feature>
<evidence type="ECO:0000313" key="5">
    <source>
        <dbReference type="Proteomes" id="UP000000560"/>
    </source>
</evidence>
<dbReference type="SUPFAM" id="SSF53098">
    <property type="entry name" value="Ribonuclease H-like"/>
    <property type="match status" value="1"/>
</dbReference>
<dbReference type="Gene3D" id="3.30.420.10">
    <property type="entry name" value="Ribonuclease H-like superfamily/Ribonuclease H"/>
    <property type="match status" value="1"/>
</dbReference>